<evidence type="ECO:0000313" key="9">
    <source>
        <dbReference type="Proteomes" id="UP000741360"/>
    </source>
</evidence>
<keyword evidence="2 6" id="KW-0808">Transferase</keyword>
<feature type="binding site" evidence="6">
    <location>
        <position position="106"/>
    </location>
    <ligand>
        <name>(6R)-10-formyltetrahydrofolate</name>
        <dbReference type="ChEBI" id="CHEBI:195366"/>
    </ligand>
</feature>
<comment type="catalytic activity">
    <reaction evidence="5 6">
        <text>N(1)-(5-phospho-beta-D-ribosyl)glycinamide + (6R)-10-formyltetrahydrofolate = N(2)-formyl-N(1)-(5-phospho-beta-D-ribosyl)glycinamide + (6S)-5,6,7,8-tetrahydrofolate + H(+)</text>
        <dbReference type="Rhea" id="RHEA:15053"/>
        <dbReference type="ChEBI" id="CHEBI:15378"/>
        <dbReference type="ChEBI" id="CHEBI:57453"/>
        <dbReference type="ChEBI" id="CHEBI:143788"/>
        <dbReference type="ChEBI" id="CHEBI:147286"/>
        <dbReference type="ChEBI" id="CHEBI:195366"/>
        <dbReference type="EC" id="2.1.2.2"/>
    </reaction>
</comment>
<evidence type="ECO:0000313" key="8">
    <source>
        <dbReference type="EMBL" id="MBI3014103.1"/>
    </source>
</evidence>
<evidence type="ECO:0000256" key="5">
    <source>
        <dbReference type="ARBA" id="ARBA00047664"/>
    </source>
</evidence>
<accession>A0A932GND4</accession>
<evidence type="ECO:0000256" key="3">
    <source>
        <dbReference type="ARBA" id="ARBA00022755"/>
    </source>
</evidence>
<organism evidence="8 9">
    <name type="scientific">Tectimicrobiota bacterium</name>
    <dbReference type="NCBI Taxonomy" id="2528274"/>
    <lineage>
        <taxon>Bacteria</taxon>
        <taxon>Pseudomonadati</taxon>
        <taxon>Nitrospinota/Tectimicrobiota group</taxon>
        <taxon>Candidatus Tectimicrobiota</taxon>
    </lineage>
</organism>
<comment type="function">
    <text evidence="6">Catalyzes the transfer of a formyl group from 10-formyltetrahydrofolate to 5-phospho-ribosyl-glycinamide (GAR), producing 5-phospho-ribosyl-N-formylglycinamide (FGAR) and tetrahydrofolate.</text>
</comment>
<feature type="binding site" evidence="6">
    <location>
        <begin position="11"/>
        <end position="13"/>
    </location>
    <ligand>
        <name>N(1)-(5-phospho-beta-D-ribosyl)glycinamide</name>
        <dbReference type="ChEBI" id="CHEBI:143788"/>
    </ligand>
</feature>
<feature type="binding site" evidence="6">
    <location>
        <position position="64"/>
    </location>
    <ligand>
        <name>(6R)-10-formyltetrahydrofolate</name>
        <dbReference type="ChEBI" id="CHEBI:195366"/>
    </ligand>
</feature>
<gene>
    <name evidence="6" type="primary">purN</name>
    <name evidence="8" type="ORF">HYY65_03335</name>
</gene>
<feature type="site" description="Raises pKa of active site His" evidence="6">
    <location>
        <position position="144"/>
    </location>
</feature>
<sequence length="218" mass="24032">MNIAVLASGRGTNLQALIDATEAGKISARIVLVVSDVESAYALQRAARHGIETRVLRPKEFPDRVRFEEEMVRVLRSRQVGLICLAGFMRILGSTVIENFRGRIMNIHPALLPSFPGLHGQRQALEYGVKISGCTVHFVDEGVDTGPIIIQAAVPVFSGDTEESLSSRILEQEHRIYPLAVQAFVEGRLKIEGRRVHFRGEESSRSGEVVLSPVPQQP</sequence>
<dbReference type="HAMAP" id="MF_01930">
    <property type="entry name" value="PurN"/>
    <property type="match status" value="1"/>
</dbReference>
<comment type="caution">
    <text evidence="8">The sequence shown here is derived from an EMBL/GenBank/DDBJ whole genome shotgun (WGS) entry which is preliminary data.</text>
</comment>
<dbReference type="GO" id="GO:0005737">
    <property type="term" value="C:cytoplasm"/>
    <property type="evidence" value="ECO:0007669"/>
    <property type="project" value="TreeGrafter"/>
</dbReference>
<protein>
    <recommendedName>
        <fullName evidence="6">Phosphoribosylglycinamide formyltransferase</fullName>
        <ecNumber evidence="6">2.1.2.2</ecNumber>
    </recommendedName>
    <alternativeName>
        <fullName evidence="6">5'-phosphoribosylglycinamide transformylase</fullName>
    </alternativeName>
    <alternativeName>
        <fullName evidence="6">GAR transformylase</fullName>
        <shortName evidence="6">GART</shortName>
    </alternativeName>
</protein>
<dbReference type="Pfam" id="PF00551">
    <property type="entry name" value="Formyl_trans_N"/>
    <property type="match status" value="1"/>
</dbReference>
<dbReference type="GO" id="GO:0004644">
    <property type="term" value="F:phosphoribosylglycinamide formyltransferase activity"/>
    <property type="evidence" value="ECO:0007669"/>
    <property type="project" value="UniProtKB-UniRule"/>
</dbReference>
<evidence type="ECO:0000256" key="2">
    <source>
        <dbReference type="ARBA" id="ARBA00022679"/>
    </source>
</evidence>
<dbReference type="AlphaFoldDB" id="A0A932GND4"/>
<feature type="domain" description="Formyl transferase N-terminal" evidence="7">
    <location>
        <begin position="1"/>
        <end position="181"/>
    </location>
</feature>
<comment type="pathway">
    <text evidence="1 6">Purine metabolism; IMP biosynthesis via de novo pathway; N(2)-formyl-N(1)-(5-phospho-D-ribosyl)glycinamide from N(1)-(5-phospho-D-ribosyl)glycinamide (10-formyl THF route): step 1/1.</text>
</comment>
<evidence type="ECO:0000256" key="4">
    <source>
        <dbReference type="ARBA" id="ARBA00038440"/>
    </source>
</evidence>
<dbReference type="PANTHER" id="PTHR43369:SF2">
    <property type="entry name" value="PHOSPHORIBOSYLGLYCINAMIDE FORMYLTRANSFERASE"/>
    <property type="match status" value="1"/>
</dbReference>
<dbReference type="InterPro" id="IPR002376">
    <property type="entry name" value="Formyl_transf_N"/>
</dbReference>
<proteinExistence type="inferred from homology"/>
<dbReference type="Gene3D" id="3.40.50.170">
    <property type="entry name" value="Formyl transferase, N-terminal domain"/>
    <property type="match status" value="1"/>
</dbReference>
<evidence type="ECO:0000259" key="7">
    <source>
        <dbReference type="Pfam" id="PF00551"/>
    </source>
</evidence>
<dbReference type="GO" id="GO:0006189">
    <property type="term" value="P:'de novo' IMP biosynthetic process"/>
    <property type="evidence" value="ECO:0007669"/>
    <property type="project" value="UniProtKB-UniRule"/>
</dbReference>
<feature type="binding site" evidence="6">
    <location>
        <begin position="89"/>
        <end position="92"/>
    </location>
    <ligand>
        <name>(6R)-10-formyltetrahydrofolate</name>
        <dbReference type="ChEBI" id="CHEBI:195366"/>
    </ligand>
</feature>
<dbReference type="EMBL" id="JACPSX010000055">
    <property type="protein sequence ID" value="MBI3014103.1"/>
    <property type="molecule type" value="Genomic_DNA"/>
</dbReference>
<evidence type="ECO:0000256" key="6">
    <source>
        <dbReference type="HAMAP-Rule" id="MF_01930"/>
    </source>
</evidence>
<dbReference type="SUPFAM" id="SSF53328">
    <property type="entry name" value="Formyltransferase"/>
    <property type="match status" value="1"/>
</dbReference>
<dbReference type="PROSITE" id="PS00373">
    <property type="entry name" value="GART"/>
    <property type="match status" value="1"/>
</dbReference>
<dbReference type="Proteomes" id="UP000741360">
    <property type="component" value="Unassembled WGS sequence"/>
</dbReference>
<dbReference type="PANTHER" id="PTHR43369">
    <property type="entry name" value="PHOSPHORIBOSYLGLYCINAMIDE FORMYLTRANSFERASE"/>
    <property type="match status" value="1"/>
</dbReference>
<comment type="similarity">
    <text evidence="4 6">Belongs to the GART family.</text>
</comment>
<keyword evidence="3 6" id="KW-0658">Purine biosynthesis</keyword>
<dbReference type="InterPro" id="IPR036477">
    <property type="entry name" value="Formyl_transf_N_sf"/>
</dbReference>
<dbReference type="InterPro" id="IPR004607">
    <property type="entry name" value="GART"/>
</dbReference>
<dbReference type="NCBIfam" id="TIGR00639">
    <property type="entry name" value="PurN"/>
    <property type="match status" value="1"/>
</dbReference>
<dbReference type="EC" id="2.1.2.2" evidence="6"/>
<name>A0A932GND4_UNCTE</name>
<feature type="active site" description="Proton donor" evidence="6">
    <location>
        <position position="108"/>
    </location>
</feature>
<dbReference type="CDD" id="cd08645">
    <property type="entry name" value="FMT_core_GART"/>
    <property type="match status" value="1"/>
</dbReference>
<evidence type="ECO:0000256" key="1">
    <source>
        <dbReference type="ARBA" id="ARBA00005054"/>
    </source>
</evidence>
<reference evidence="8" key="1">
    <citation type="submission" date="2020-07" db="EMBL/GenBank/DDBJ databases">
        <title>Huge and variable diversity of episymbiotic CPR bacteria and DPANN archaea in groundwater ecosystems.</title>
        <authorList>
            <person name="He C.Y."/>
            <person name="Keren R."/>
            <person name="Whittaker M."/>
            <person name="Farag I.F."/>
            <person name="Doudna J."/>
            <person name="Cate J.H.D."/>
            <person name="Banfield J.F."/>
        </authorList>
    </citation>
    <scope>NUCLEOTIDE SEQUENCE</scope>
    <source>
        <strain evidence="8">NC_groundwater_717_Ag_S-0.2um_59_8</strain>
    </source>
</reference>
<dbReference type="InterPro" id="IPR001555">
    <property type="entry name" value="GART_AS"/>
</dbReference>
<dbReference type="FunFam" id="3.40.50.170:FF:000007">
    <property type="entry name" value="Phosphoribosylglycinamide formyltransferase"/>
    <property type="match status" value="1"/>
</dbReference>